<proteinExistence type="predicted"/>
<dbReference type="Proteomes" id="UP001163324">
    <property type="component" value="Chromosome 6"/>
</dbReference>
<comment type="caution">
    <text evidence="1">The sequence shown here is derived from an EMBL/GenBank/DDBJ whole genome shotgun (WGS) entry which is preliminary data.</text>
</comment>
<protein>
    <submittedName>
        <fullName evidence="1">Uncharacterized protein</fullName>
    </submittedName>
</protein>
<dbReference type="EMBL" id="CM047945">
    <property type="protein sequence ID" value="KAI9898335.1"/>
    <property type="molecule type" value="Genomic_DNA"/>
</dbReference>
<name>A0ACC0UXW3_9HYPO</name>
<gene>
    <name evidence="1" type="ORF">N3K66_006695</name>
</gene>
<sequence length="616" mass="67499">MSAPPLNSPVDLSHHFSESTKNHTPSSIKKFYKFFQIPGIGNLAGGLPNPSLFPFDTLEAQVAKPERWTPSPNYRGADDDDGGGADDVAAGLAAAGAHITVPRKTGESDPMKRIDLATGLQYGTADGYPPLHSFIRQFTRDHLHPVVPYEGGPEVILTTGSTDGFAKATEMLVEPWSLNSGDRIESRPAMLTEVFVYNNAPANVAPKGVRIVPVEIDGQGMLAKGPGGLENILDNWDLTQGRRPHLLYTVSIGHNPTGGVQSVERRREIYALCVKYDIIIIEDDPYWYLQFPSAASAEAASRGQAAPPAAEAHRPARTSGYEFLDSLTPSYLSIDRQGRVIRLDTFSKTIAPGCRLGWITAQPALVERLARITETNTQQPSGFVQTMVAEAIMGPQQPQAAVSAFWKLPGVLERRAFSGWDMDGWVRWLAGLRGVYERRMTRMCAALDAGSHQLKQSTPKREGDAEWGVITKTRLMSFDWPRGGMFVWVRLHLENHPLWMARGSRSSVPLLDGPMLAAALMIYLTHRPNLILAAPGSMFGATEAVAAGRGWQFMRLCFAAEDEAVVEPCARRFSDGVQKFWRIKSVAEMEKLIEEASADSVEEQAGLVNLGYPMGC</sequence>
<reference evidence="1" key="1">
    <citation type="submission" date="2022-10" db="EMBL/GenBank/DDBJ databases">
        <title>Complete Genome of Trichothecium roseum strain YXFP-22015, a Plant Pathogen Isolated from Citrus.</title>
        <authorList>
            <person name="Wang Y."/>
            <person name="Zhu L."/>
        </authorList>
    </citation>
    <scope>NUCLEOTIDE SEQUENCE</scope>
    <source>
        <strain evidence="1">YXFP-22015</strain>
    </source>
</reference>
<keyword evidence="2" id="KW-1185">Reference proteome</keyword>
<accession>A0ACC0UXW3</accession>
<evidence type="ECO:0000313" key="1">
    <source>
        <dbReference type="EMBL" id="KAI9898335.1"/>
    </source>
</evidence>
<evidence type="ECO:0000313" key="2">
    <source>
        <dbReference type="Proteomes" id="UP001163324"/>
    </source>
</evidence>
<organism evidence="1 2">
    <name type="scientific">Trichothecium roseum</name>
    <dbReference type="NCBI Taxonomy" id="47278"/>
    <lineage>
        <taxon>Eukaryota</taxon>
        <taxon>Fungi</taxon>
        <taxon>Dikarya</taxon>
        <taxon>Ascomycota</taxon>
        <taxon>Pezizomycotina</taxon>
        <taxon>Sordariomycetes</taxon>
        <taxon>Hypocreomycetidae</taxon>
        <taxon>Hypocreales</taxon>
        <taxon>Hypocreales incertae sedis</taxon>
        <taxon>Trichothecium</taxon>
    </lineage>
</organism>